<dbReference type="Pfam" id="PF02563">
    <property type="entry name" value="Poly_export"/>
    <property type="match status" value="1"/>
</dbReference>
<protein>
    <submittedName>
        <fullName evidence="4">Polysaccharide biosynthesis/export family protein</fullName>
    </submittedName>
</protein>
<feature type="domain" description="Polysaccharide export protein N-terminal" evidence="3">
    <location>
        <begin position="116"/>
        <end position="173"/>
    </location>
</feature>
<evidence type="ECO:0000313" key="5">
    <source>
        <dbReference type="Proteomes" id="UP001557484"/>
    </source>
</evidence>
<dbReference type="PROSITE" id="PS51257">
    <property type="entry name" value="PROKAR_LIPOPROTEIN"/>
    <property type="match status" value="1"/>
</dbReference>
<organism evidence="4 5">
    <name type="scientific">Zhongshania arctica</name>
    <dbReference type="NCBI Taxonomy" id="3238302"/>
    <lineage>
        <taxon>Bacteria</taxon>
        <taxon>Pseudomonadati</taxon>
        <taxon>Pseudomonadota</taxon>
        <taxon>Gammaproteobacteria</taxon>
        <taxon>Cellvibrionales</taxon>
        <taxon>Spongiibacteraceae</taxon>
        <taxon>Zhongshania</taxon>
    </lineage>
</organism>
<evidence type="ECO:0000313" key="4">
    <source>
        <dbReference type="EMBL" id="MEX1666790.1"/>
    </source>
</evidence>
<reference evidence="4 5" key="1">
    <citation type="journal article" date="2011" name="Int. J. Syst. Evol. Microbiol.">
        <title>Zhongshania antarctica gen. nov., sp. nov. and Zhongshania guokunii sp. nov., gammaproteobacteria respectively isolated from coastal attached (fast) ice and surface seawater of the Antarctic.</title>
        <authorList>
            <person name="Li H.J."/>
            <person name="Zhang X.Y."/>
            <person name="Chen C.X."/>
            <person name="Zhang Y.J."/>
            <person name="Gao Z.M."/>
            <person name="Yu Y."/>
            <person name="Chen X.L."/>
            <person name="Chen B."/>
            <person name="Zhang Y.Z."/>
        </authorList>
    </citation>
    <scope>NUCLEOTIDE SEQUENCE [LARGE SCALE GENOMIC DNA]</scope>
    <source>
        <strain evidence="4 5">R06B22</strain>
    </source>
</reference>
<keyword evidence="1 2" id="KW-0732">Signal</keyword>
<sequence>MKTVYCQVNHRPIPFALNLRVVSASLMLLVLSACSTTPASRHSQMPASPADIAQLATASSDTQGPGRLQIASCTENTTHFAGDQSNYSVNQPLPSGFRNPGTPRSQYAASSRLLPLSPGDKIDIRIHDGEEFSGEYLVSHDGNIELPYLSPLQVVGLDTEEVESRLSMMLITKQIFLAHTLRLSVRPLQWAPVMVSVSGAVYEPGRVLINELIPQQVHQDKNRISGDYPTKRYLSEALRAASGVRPDARVDKVILIRDGWQQEINLAGVFSGHSSGDVPLIAGDQIIVPSAGCLQAELIRPTQLTPKGIRVFISNLTDSAKNNASAAVGQYSSSMPYGSRLLQAVVSGNCSGGTRMTNSSRYAVLVGMNPVTGKNEVIERNIEELLRNPDEPGNNPYLLPNDTVSCYDSTIVNIRDIARAIVDVASPFSILR</sequence>
<dbReference type="Proteomes" id="UP001557484">
    <property type="component" value="Unassembled WGS sequence"/>
</dbReference>
<dbReference type="Gene3D" id="3.30.1950.10">
    <property type="entry name" value="wza like domain"/>
    <property type="match status" value="1"/>
</dbReference>
<evidence type="ECO:0000256" key="1">
    <source>
        <dbReference type="ARBA" id="ARBA00022729"/>
    </source>
</evidence>
<evidence type="ECO:0000259" key="3">
    <source>
        <dbReference type="Pfam" id="PF02563"/>
    </source>
</evidence>
<feature type="chain" id="PRO_5045847336" evidence="2">
    <location>
        <begin position="40"/>
        <end position="432"/>
    </location>
</feature>
<feature type="signal peptide" evidence="2">
    <location>
        <begin position="1"/>
        <end position="39"/>
    </location>
</feature>
<comment type="caution">
    <text evidence="4">The sequence shown here is derived from an EMBL/GenBank/DDBJ whole genome shotgun (WGS) entry which is preliminary data.</text>
</comment>
<accession>A0ABV3TZM0</accession>
<evidence type="ECO:0000256" key="2">
    <source>
        <dbReference type="SAM" id="SignalP"/>
    </source>
</evidence>
<dbReference type="PANTHER" id="PTHR33619">
    <property type="entry name" value="POLYSACCHARIDE EXPORT PROTEIN GFCE-RELATED"/>
    <property type="match status" value="1"/>
</dbReference>
<dbReference type="RefSeq" id="WP_368376860.1">
    <property type="nucleotide sequence ID" value="NZ_JBFRYB010000001.1"/>
</dbReference>
<gene>
    <name evidence="4" type="ORF">AB4875_14940</name>
</gene>
<name>A0ABV3TZM0_9GAMM</name>
<proteinExistence type="predicted"/>
<keyword evidence="5" id="KW-1185">Reference proteome</keyword>
<dbReference type="EMBL" id="JBFRYB010000001">
    <property type="protein sequence ID" value="MEX1666790.1"/>
    <property type="molecule type" value="Genomic_DNA"/>
</dbReference>
<dbReference type="Gene3D" id="3.10.560.10">
    <property type="entry name" value="Outer membrane lipoprotein wza domain like"/>
    <property type="match status" value="1"/>
</dbReference>
<dbReference type="InterPro" id="IPR003715">
    <property type="entry name" value="Poly_export_N"/>
</dbReference>
<dbReference type="InterPro" id="IPR049712">
    <property type="entry name" value="Poly_export"/>
</dbReference>
<dbReference type="PANTHER" id="PTHR33619:SF3">
    <property type="entry name" value="POLYSACCHARIDE EXPORT PROTEIN GFCE-RELATED"/>
    <property type="match status" value="1"/>
</dbReference>